<evidence type="ECO:0000313" key="2">
    <source>
        <dbReference type="Proteomes" id="UP000237000"/>
    </source>
</evidence>
<keyword evidence="2" id="KW-1185">Reference proteome</keyword>
<dbReference type="EMBL" id="JXTC01000201">
    <property type="protein sequence ID" value="PON82162.1"/>
    <property type="molecule type" value="Genomic_DNA"/>
</dbReference>
<comment type="caution">
    <text evidence="1">The sequence shown here is derived from an EMBL/GenBank/DDBJ whole genome shotgun (WGS) entry which is preliminary data.</text>
</comment>
<dbReference type="InParanoid" id="A0A2P5E9D1"/>
<sequence>MKANCFYTPPSEPHEGMPKETINVVIVRSDTVVVETQ</sequence>
<dbReference type="Proteomes" id="UP000237000">
    <property type="component" value="Unassembled WGS sequence"/>
</dbReference>
<evidence type="ECO:0000313" key="1">
    <source>
        <dbReference type="EMBL" id="PON82162.1"/>
    </source>
</evidence>
<name>A0A2P5E9D1_TREOI</name>
<gene>
    <name evidence="1" type="ORF">TorRG33x02_220620</name>
</gene>
<dbReference type="AlphaFoldDB" id="A0A2P5E9D1"/>
<protein>
    <submittedName>
        <fullName evidence="1">Uncharacterized protein</fullName>
    </submittedName>
</protein>
<reference evidence="2" key="1">
    <citation type="submission" date="2016-06" db="EMBL/GenBank/DDBJ databases">
        <title>Parallel loss of symbiosis genes in relatives of nitrogen-fixing non-legume Parasponia.</title>
        <authorList>
            <person name="Van Velzen R."/>
            <person name="Holmer R."/>
            <person name="Bu F."/>
            <person name="Rutten L."/>
            <person name="Van Zeijl A."/>
            <person name="Liu W."/>
            <person name="Santuari L."/>
            <person name="Cao Q."/>
            <person name="Sharma T."/>
            <person name="Shen D."/>
            <person name="Roswanjaya Y."/>
            <person name="Wardhani T."/>
            <person name="Kalhor M.S."/>
            <person name="Jansen J."/>
            <person name="Van den Hoogen J."/>
            <person name="Gungor B."/>
            <person name="Hartog M."/>
            <person name="Hontelez J."/>
            <person name="Verver J."/>
            <person name="Yang W.-C."/>
            <person name="Schijlen E."/>
            <person name="Repin R."/>
            <person name="Schilthuizen M."/>
            <person name="Schranz E."/>
            <person name="Heidstra R."/>
            <person name="Miyata K."/>
            <person name="Fedorova E."/>
            <person name="Kohlen W."/>
            <person name="Bisseling T."/>
            <person name="Smit S."/>
            <person name="Geurts R."/>
        </authorList>
    </citation>
    <scope>NUCLEOTIDE SEQUENCE [LARGE SCALE GENOMIC DNA]</scope>
    <source>
        <strain evidence="2">cv. RG33-2</strain>
    </source>
</reference>
<organism evidence="1 2">
    <name type="scientific">Trema orientale</name>
    <name type="common">Charcoal tree</name>
    <name type="synonym">Celtis orientalis</name>
    <dbReference type="NCBI Taxonomy" id="63057"/>
    <lineage>
        <taxon>Eukaryota</taxon>
        <taxon>Viridiplantae</taxon>
        <taxon>Streptophyta</taxon>
        <taxon>Embryophyta</taxon>
        <taxon>Tracheophyta</taxon>
        <taxon>Spermatophyta</taxon>
        <taxon>Magnoliopsida</taxon>
        <taxon>eudicotyledons</taxon>
        <taxon>Gunneridae</taxon>
        <taxon>Pentapetalae</taxon>
        <taxon>rosids</taxon>
        <taxon>fabids</taxon>
        <taxon>Rosales</taxon>
        <taxon>Cannabaceae</taxon>
        <taxon>Trema</taxon>
    </lineage>
</organism>
<proteinExistence type="predicted"/>
<dbReference type="OrthoDB" id="10483563at2759"/>
<accession>A0A2P5E9D1</accession>